<proteinExistence type="inferred from homology"/>
<dbReference type="Gene3D" id="3.40.1350.10">
    <property type="match status" value="1"/>
</dbReference>
<accession>A0A2B7XKF0</accession>
<evidence type="ECO:0000256" key="6">
    <source>
        <dbReference type="SAM" id="MobiDB-lite"/>
    </source>
</evidence>
<gene>
    <name evidence="8" type="ORF">AJ80_07680</name>
</gene>
<evidence type="ECO:0000256" key="1">
    <source>
        <dbReference type="ARBA" id="ARBA00008078"/>
    </source>
</evidence>
<evidence type="ECO:0000313" key="8">
    <source>
        <dbReference type="EMBL" id="PGH09405.1"/>
    </source>
</evidence>
<comment type="function">
    <text evidence="4">Constitutes one of the two catalytic subunit of the tRNA-splicing endonuclease complex, a complex responsible for identification and cleavage of the splice sites in pre-tRNA. It cleaves pre-tRNA at the 5'- and 3'-splice sites to release the intron. The products are an intron and two tRNA half-molecules bearing 2',3'-cyclic phosphate and 5'-OH termini. There are no conserved sequences at the splice sites, but the intron is invariably located at the same site in the gene, placing the splice sites an invariant distance from the constant structural features of the tRNA body.</text>
</comment>
<feature type="region of interest" description="Disordered" evidence="6">
    <location>
        <begin position="199"/>
        <end position="239"/>
    </location>
</feature>
<organism evidence="8 9">
    <name type="scientific">Polytolypa hystricis (strain UAMH7299)</name>
    <dbReference type="NCBI Taxonomy" id="1447883"/>
    <lineage>
        <taxon>Eukaryota</taxon>
        <taxon>Fungi</taxon>
        <taxon>Dikarya</taxon>
        <taxon>Ascomycota</taxon>
        <taxon>Pezizomycotina</taxon>
        <taxon>Eurotiomycetes</taxon>
        <taxon>Eurotiomycetidae</taxon>
        <taxon>Onygenales</taxon>
        <taxon>Onygenales incertae sedis</taxon>
        <taxon>Polytolypa</taxon>
    </lineage>
</organism>
<dbReference type="EMBL" id="PDNA01000153">
    <property type="protein sequence ID" value="PGH09405.1"/>
    <property type="molecule type" value="Genomic_DNA"/>
</dbReference>
<dbReference type="InterPro" id="IPR006677">
    <property type="entry name" value="tRNA_intron_Endonuc_cat-like"/>
</dbReference>
<dbReference type="InterPro" id="IPR011856">
    <property type="entry name" value="tRNA_endonuc-like_dom_sf"/>
</dbReference>
<dbReference type="FunFam" id="3.40.1350.10:FF:000007">
    <property type="entry name" value="tRNA-splicing endonuclease subunit Sen2"/>
    <property type="match status" value="1"/>
</dbReference>
<feature type="active site" evidence="5">
    <location>
        <position position="385"/>
    </location>
</feature>
<evidence type="ECO:0000256" key="5">
    <source>
        <dbReference type="PIRSR" id="PIRSR011789-1"/>
    </source>
</evidence>
<dbReference type="STRING" id="1447883.A0A2B7XKF0"/>
<dbReference type="GO" id="GO:0005737">
    <property type="term" value="C:cytoplasm"/>
    <property type="evidence" value="ECO:0007669"/>
    <property type="project" value="TreeGrafter"/>
</dbReference>
<evidence type="ECO:0000313" key="9">
    <source>
        <dbReference type="Proteomes" id="UP000224634"/>
    </source>
</evidence>
<evidence type="ECO:0000256" key="4">
    <source>
        <dbReference type="PIRNR" id="PIRNR011789"/>
    </source>
</evidence>
<dbReference type="PANTHER" id="PTHR21227:SF0">
    <property type="entry name" value="TRNA-SPLICING ENDONUCLEASE SUBUNIT SEN2"/>
    <property type="match status" value="1"/>
</dbReference>
<dbReference type="InterPro" id="IPR036167">
    <property type="entry name" value="tRNA_intron_Endo_cat-like_sf"/>
</dbReference>
<feature type="compositionally biased region" description="Basic residues" evidence="6">
    <location>
        <begin position="29"/>
        <end position="38"/>
    </location>
</feature>
<sequence>MASTTTVVAPTQAGVNNKLTSGKEVKPQQHSRPRRPNYKHLHRFPLPLHVYPLPPLIPHNPLSVISIALSYLTYFISPPQHEVYSAYFDALTSSVHVTDPKAIRALWEMGFFGKGSLSRSEPSWLEREKKRRGLLGVSTSEEATRQRRIERRDWKLERARKEREAIAEQLKVEAEAGKSETTQAVNGDGVVPAMDNKNVSELDDSETAPLNGTTRTEGLSTPSSLPLSEPSTANAEVENHVSEGHKTVRFSPIVEKKEYSNEHGFISTLPDPAIPLEDDAKPLTDQEHLQLSNEEAFFLAYGLGALQIYDPNDSSIIPTSSLLLLFRRHSFFPPREPTIRGGPDDTFLISYVVYHHFRSLGWIVRSGVKFGVDYLLYNRGPVFSHAEFAVTVLPSYGHPYWSATEQRKQYVAEKESRTWWWLHCVNRVQAQVKKSLIVVYVEIPPPSHATTQAVGVGENDVDIGALLKRYIVREMSIRRWVPNRSRD</sequence>
<keyword evidence="8" id="KW-0378">Hydrolase</keyword>
<protein>
    <recommendedName>
        <fullName evidence="4">tRNA-splicing endonuclease subunit Sen2</fullName>
        <ecNumber evidence="4">4.6.1.16</ecNumber>
    </recommendedName>
</protein>
<feature type="region of interest" description="Disordered" evidence="6">
    <location>
        <begin position="1"/>
        <end position="38"/>
    </location>
</feature>
<keyword evidence="8" id="KW-0540">Nuclease</keyword>
<feature type="compositionally biased region" description="Polar residues" evidence="6">
    <location>
        <begin position="1"/>
        <end position="20"/>
    </location>
</feature>
<dbReference type="SUPFAM" id="SSF53032">
    <property type="entry name" value="tRNA-intron endonuclease catalytic domain-like"/>
    <property type="match status" value="1"/>
</dbReference>
<dbReference type="PIRSF" id="PIRSF011789">
    <property type="entry name" value="tRNA_splic_SEN2"/>
    <property type="match status" value="1"/>
</dbReference>
<feature type="active site" evidence="5">
    <location>
        <position position="377"/>
    </location>
</feature>
<keyword evidence="2 4" id="KW-0819">tRNA processing</keyword>
<dbReference type="PANTHER" id="PTHR21227">
    <property type="entry name" value="TRNA-SPLICING ENDONUCLEASE SUBUNIT SEN2"/>
    <property type="match status" value="1"/>
</dbReference>
<dbReference type="GO" id="GO:0000379">
    <property type="term" value="P:tRNA-type intron splice site recognition and cleavage"/>
    <property type="evidence" value="ECO:0007669"/>
    <property type="project" value="TreeGrafter"/>
</dbReference>
<feature type="active site" evidence="5">
    <location>
        <position position="434"/>
    </location>
</feature>
<dbReference type="GO" id="GO:0003676">
    <property type="term" value="F:nucleic acid binding"/>
    <property type="evidence" value="ECO:0007669"/>
    <property type="project" value="InterPro"/>
</dbReference>
<evidence type="ECO:0000259" key="7">
    <source>
        <dbReference type="Pfam" id="PF01974"/>
    </source>
</evidence>
<name>A0A2B7XKF0_POLH7</name>
<keyword evidence="3 4" id="KW-0456">Lyase</keyword>
<dbReference type="Proteomes" id="UP000224634">
    <property type="component" value="Unassembled WGS sequence"/>
</dbReference>
<dbReference type="OrthoDB" id="10249562at2759"/>
<dbReference type="GO" id="GO:0000213">
    <property type="term" value="F:tRNA-intron lyase activity"/>
    <property type="evidence" value="ECO:0007669"/>
    <property type="project" value="UniProtKB-UniRule"/>
</dbReference>
<evidence type="ECO:0000256" key="3">
    <source>
        <dbReference type="ARBA" id="ARBA00023239"/>
    </source>
</evidence>
<keyword evidence="8" id="KW-0255">Endonuclease</keyword>
<dbReference type="AlphaFoldDB" id="A0A2B7XKF0"/>
<dbReference type="Pfam" id="PF01974">
    <property type="entry name" value="tRNA_int_endo"/>
    <property type="match status" value="1"/>
</dbReference>
<dbReference type="CDD" id="cd22363">
    <property type="entry name" value="tRNA-intron_lyase_C"/>
    <property type="match status" value="1"/>
</dbReference>
<reference evidence="8 9" key="1">
    <citation type="submission" date="2017-10" db="EMBL/GenBank/DDBJ databases">
        <title>Comparative genomics in systemic dimorphic fungi from Ajellomycetaceae.</title>
        <authorList>
            <person name="Munoz J.F."/>
            <person name="Mcewen J.G."/>
            <person name="Clay O.K."/>
            <person name="Cuomo C.A."/>
        </authorList>
    </citation>
    <scope>NUCLEOTIDE SEQUENCE [LARGE SCALE GENOMIC DNA]</scope>
    <source>
        <strain evidence="8 9">UAMH7299</strain>
    </source>
</reference>
<dbReference type="GO" id="GO:0000214">
    <property type="term" value="C:tRNA-intron endonuclease complex"/>
    <property type="evidence" value="ECO:0007669"/>
    <property type="project" value="UniProtKB-UniRule"/>
</dbReference>
<comment type="caution">
    <text evidence="8">The sequence shown here is derived from an EMBL/GenBank/DDBJ whole genome shotgun (WGS) entry which is preliminary data.</text>
</comment>
<dbReference type="EC" id="4.6.1.16" evidence="4"/>
<dbReference type="InterPro" id="IPR006676">
    <property type="entry name" value="tRNA_splic"/>
</dbReference>
<comment type="similarity">
    <text evidence="1 4">Belongs to the tRNA-intron endonuclease family.</text>
</comment>
<feature type="compositionally biased region" description="Low complexity" evidence="6">
    <location>
        <begin position="216"/>
        <end position="232"/>
    </location>
</feature>
<feature type="domain" description="tRNA intron endonuclease catalytic" evidence="7">
    <location>
        <begin position="347"/>
        <end position="441"/>
    </location>
</feature>
<dbReference type="InterPro" id="IPR016589">
    <property type="entry name" value="tRNA_splic_SEN2"/>
</dbReference>
<evidence type="ECO:0000256" key="2">
    <source>
        <dbReference type="ARBA" id="ARBA00022694"/>
    </source>
</evidence>
<keyword evidence="9" id="KW-1185">Reference proteome</keyword>